<dbReference type="PROSITE" id="PS50404">
    <property type="entry name" value="GST_NTER"/>
    <property type="match status" value="1"/>
</dbReference>
<dbReference type="Proteomes" id="UP001489004">
    <property type="component" value="Unassembled WGS sequence"/>
</dbReference>
<dbReference type="PANTHER" id="PTHR44051:SF8">
    <property type="entry name" value="GLUTATHIONE S-TRANSFERASE GSTA"/>
    <property type="match status" value="1"/>
</dbReference>
<dbReference type="AlphaFoldDB" id="A0AAW1P7W7"/>
<evidence type="ECO:0000313" key="6">
    <source>
        <dbReference type="Proteomes" id="UP001489004"/>
    </source>
</evidence>
<evidence type="ECO:0008006" key="7">
    <source>
        <dbReference type="Google" id="ProtNLM"/>
    </source>
</evidence>
<keyword evidence="6" id="KW-1185">Reference proteome</keyword>
<dbReference type="SFLD" id="SFLDG00358">
    <property type="entry name" value="Main_(cytGST)"/>
    <property type="match status" value="2"/>
</dbReference>
<dbReference type="EMBL" id="JALJOR010000018">
    <property type="protein sequence ID" value="KAK9804433.1"/>
    <property type="molecule type" value="Genomic_DNA"/>
</dbReference>
<dbReference type="SUPFAM" id="SSF52833">
    <property type="entry name" value="Thioredoxin-like"/>
    <property type="match status" value="1"/>
</dbReference>
<protein>
    <recommendedName>
        <fullName evidence="7">Glutathione S-transferase</fullName>
    </recommendedName>
</protein>
<dbReference type="SFLD" id="SFLDS00019">
    <property type="entry name" value="Glutathione_Transferase_(cytos"/>
    <property type="match status" value="2"/>
</dbReference>
<feature type="domain" description="GST N-terminal" evidence="3">
    <location>
        <begin position="7"/>
        <end position="92"/>
    </location>
</feature>
<reference evidence="5 6" key="1">
    <citation type="journal article" date="2024" name="Nat. Commun.">
        <title>Phylogenomics reveals the evolutionary origins of lichenization in chlorophyte algae.</title>
        <authorList>
            <person name="Puginier C."/>
            <person name="Libourel C."/>
            <person name="Otte J."/>
            <person name="Skaloud P."/>
            <person name="Haon M."/>
            <person name="Grisel S."/>
            <person name="Petersen M."/>
            <person name="Berrin J.G."/>
            <person name="Delaux P.M."/>
            <person name="Dal Grande F."/>
            <person name="Keller J."/>
        </authorList>
    </citation>
    <scope>NUCLEOTIDE SEQUENCE [LARGE SCALE GENOMIC DNA]</scope>
    <source>
        <strain evidence="5 6">SAG 2043</strain>
    </source>
</reference>
<evidence type="ECO:0000259" key="3">
    <source>
        <dbReference type="PROSITE" id="PS50404"/>
    </source>
</evidence>
<accession>A0AAW1P7W7</accession>
<dbReference type="InterPro" id="IPR036249">
    <property type="entry name" value="Thioredoxin-like_sf"/>
</dbReference>
<evidence type="ECO:0000313" key="5">
    <source>
        <dbReference type="EMBL" id="KAK9804433.1"/>
    </source>
</evidence>
<dbReference type="CDD" id="cd03048">
    <property type="entry name" value="GST_N_Ure2p_like"/>
    <property type="match status" value="1"/>
</dbReference>
<dbReference type="Gene3D" id="3.40.30.10">
    <property type="entry name" value="Glutaredoxin"/>
    <property type="match status" value="1"/>
</dbReference>
<dbReference type="SFLD" id="SFLDG01151">
    <property type="entry name" value="Main.2:_Nu-like"/>
    <property type="match status" value="1"/>
</dbReference>
<feature type="domain" description="GST C-terminal" evidence="4">
    <location>
        <begin position="98"/>
        <end position="224"/>
    </location>
</feature>
<dbReference type="SFLD" id="SFLDG01150">
    <property type="entry name" value="Main.1:_Beta-like"/>
    <property type="match status" value="1"/>
</dbReference>
<dbReference type="Pfam" id="PF00043">
    <property type="entry name" value="GST_C"/>
    <property type="match status" value="1"/>
</dbReference>
<comment type="similarity">
    <text evidence="1 2">Belongs to the GST superfamily.</text>
</comment>
<name>A0AAW1P7W7_9CHLO</name>
<gene>
    <name evidence="5" type="ORF">WJX72_012479</name>
</gene>
<dbReference type="InterPro" id="IPR004045">
    <property type="entry name" value="Glutathione_S-Trfase_N"/>
</dbReference>
<organism evidence="5 6">
    <name type="scientific">[Myrmecia] bisecta</name>
    <dbReference type="NCBI Taxonomy" id="41462"/>
    <lineage>
        <taxon>Eukaryota</taxon>
        <taxon>Viridiplantae</taxon>
        <taxon>Chlorophyta</taxon>
        <taxon>core chlorophytes</taxon>
        <taxon>Trebouxiophyceae</taxon>
        <taxon>Trebouxiales</taxon>
        <taxon>Trebouxiaceae</taxon>
        <taxon>Myrmecia</taxon>
    </lineage>
</organism>
<evidence type="ECO:0000256" key="1">
    <source>
        <dbReference type="ARBA" id="ARBA00007409"/>
    </source>
</evidence>
<comment type="caution">
    <text evidence="5">The sequence shown here is derived from an EMBL/GenBank/DDBJ whole genome shotgun (WGS) entry which is preliminary data.</text>
</comment>
<evidence type="ECO:0000256" key="2">
    <source>
        <dbReference type="RuleBase" id="RU003494"/>
    </source>
</evidence>
<proteinExistence type="inferred from homology"/>
<dbReference type="SUPFAM" id="SSF47616">
    <property type="entry name" value="GST C-terminal domain-like"/>
    <property type="match status" value="1"/>
</dbReference>
<sequence length="233" mass="26362">MAAVPAAKPYTLYTAGTPNGYKIPIAMEELGLDYDVRAIDIRSKNEQKEAWYLKINPNGRIPAIVDHAEGDYAVFESGAILWYLGEKADPKGLLLPKDFQKRMHVLQWLMFQMGGVGPMMGQLGAFKWRDEKIPFAIERYTNETNRLFQVLEDQLVNHDWLAADQFSIADIANFTWVYGHSMFGISLDDKPHLKAWLARIEARPAVQRGLDIPTPYKGRIAKRPAEAAAEAKQ</sequence>
<dbReference type="PROSITE" id="PS50405">
    <property type="entry name" value="GST_CTER"/>
    <property type="match status" value="1"/>
</dbReference>
<dbReference type="InterPro" id="IPR004046">
    <property type="entry name" value="GST_C"/>
</dbReference>
<dbReference type="InterPro" id="IPR040079">
    <property type="entry name" value="Glutathione_S-Trfase"/>
</dbReference>
<dbReference type="Gene3D" id="1.20.1050.10">
    <property type="match status" value="1"/>
</dbReference>
<evidence type="ECO:0000259" key="4">
    <source>
        <dbReference type="PROSITE" id="PS50405"/>
    </source>
</evidence>
<dbReference type="PANTHER" id="PTHR44051">
    <property type="entry name" value="GLUTATHIONE S-TRANSFERASE-RELATED"/>
    <property type="match status" value="1"/>
</dbReference>
<dbReference type="InterPro" id="IPR036282">
    <property type="entry name" value="Glutathione-S-Trfase_C_sf"/>
</dbReference>
<dbReference type="InterPro" id="IPR010987">
    <property type="entry name" value="Glutathione-S-Trfase_C-like"/>
</dbReference>
<dbReference type="Pfam" id="PF02798">
    <property type="entry name" value="GST_N"/>
    <property type="match status" value="1"/>
</dbReference>